<organism evidence="1 2">
    <name type="scientific">Flammeovirga aprica JL-4</name>
    <dbReference type="NCBI Taxonomy" id="694437"/>
    <lineage>
        <taxon>Bacteria</taxon>
        <taxon>Pseudomonadati</taxon>
        <taxon>Bacteroidota</taxon>
        <taxon>Cytophagia</taxon>
        <taxon>Cytophagales</taxon>
        <taxon>Flammeovirgaceae</taxon>
        <taxon>Flammeovirga</taxon>
    </lineage>
</organism>
<reference evidence="1 2" key="1">
    <citation type="submission" date="2020-04" db="EMBL/GenBank/DDBJ databases">
        <title>Flammeovirga sp. SR4, a novel species isolated from seawater.</title>
        <authorList>
            <person name="Wang X."/>
        </authorList>
    </citation>
    <scope>NUCLEOTIDE SEQUENCE [LARGE SCALE GENOMIC DNA]</scope>
    <source>
        <strain evidence="1 2">ATCC 23126</strain>
    </source>
</reference>
<proteinExistence type="predicted"/>
<dbReference type="AlphaFoldDB" id="A0A7X9RUS3"/>
<comment type="caution">
    <text evidence="1">The sequence shown here is derived from an EMBL/GenBank/DDBJ whole genome shotgun (WGS) entry which is preliminary data.</text>
</comment>
<sequence length="231" mass="27379">MANIKLEFQVKSDFSFLKKIEEFVSQTSWNSISKNIDLYEENYITDTYKVDLYDFFSITDVKSKIVYSFDKENAKTNTESSLVFILSNDNIFTITYYSNDKSFCEINFLKFNTFFFNLYKSLPNGLGYVSWVDVGHKSQFLRKHDLAGNIVINGAFNDQSFFYHCVTLPEIYEEFHTKDQLLHCPFIKVEEWEDGSIEMLHYNNPLDIESEENIEQIRKVRKYLSEHNLYS</sequence>
<gene>
    <name evidence="1" type="ORF">HHU12_14055</name>
</gene>
<evidence type="ECO:0000313" key="1">
    <source>
        <dbReference type="EMBL" id="NME69094.1"/>
    </source>
</evidence>
<protein>
    <submittedName>
        <fullName evidence="1">Uncharacterized protein</fullName>
    </submittedName>
</protein>
<dbReference type="Proteomes" id="UP000576082">
    <property type="component" value="Unassembled WGS sequence"/>
</dbReference>
<accession>A0A7X9RUS3</accession>
<keyword evidence="2" id="KW-1185">Reference proteome</keyword>
<dbReference type="RefSeq" id="WP_169657379.1">
    <property type="nucleotide sequence ID" value="NZ_JABANE010000034.1"/>
</dbReference>
<dbReference type="EMBL" id="JABANE010000034">
    <property type="protein sequence ID" value="NME69094.1"/>
    <property type="molecule type" value="Genomic_DNA"/>
</dbReference>
<evidence type="ECO:0000313" key="2">
    <source>
        <dbReference type="Proteomes" id="UP000576082"/>
    </source>
</evidence>
<name>A0A7X9RUS3_9BACT</name>